<organism evidence="2 3">
    <name type="scientific">Aerophobetes bacterium</name>
    <dbReference type="NCBI Taxonomy" id="2030807"/>
    <lineage>
        <taxon>Bacteria</taxon>
        <taxon>Candidatus Aerophobota</taxon>
    </lineage>
</organism>
<feature type="domain" description="Tc1-like transposase DDE" evidence="1">
    <location>
        <begin position="8"/>
        <end position="91"/>
    </location>
</feature>
<protein>
    <recommendedName>
        <fullName evidence="1">Tc1-like transposase DDE domain-containing protein</fullName>
    </recommendedName>
</protein>
<feature type="non-terminal residue" evidence="2">
    <location>
        <position position="91"/>
    </location>
</feature>
<proteinExistence type="predicted"/>
<gene>
    <name evidence="2" type="ORF">DRJ00_08575</name>
</gene>
<dbReference type="AlphaFoldDB" id="A0A497E1H4"/>
<accession>A0A497E1H4</accession>
<comment type="caution">
    <text evidence="2">The sequence shown here is derived from an EMBL/GenBank/DDBJ whole genome shotgun (WGS) entry which is preliminary data.</text>
</comment>
<sequence>MSDPHIELWAEDEVHFQRHSSITRMWSLRGHQPQIISASTREKVGFLGALNVKTGQLITKRASVFNAESFGDFLQYFLQCTEGKVFLILDN</sequence>
<dbReference type="EMBL" id="QMPZ01000188">
    <property type="protein sequence ID" value="RLE07184.1"/>
    <property type="molecule type" value="Genomic_DNA"/>
</dbReference>
<dbReference type="InterPro" id="IPR038717">
    <property type="entry name" value="Tc1-like_DDE_dom"/>
</dbReference>
<dbReference type="Proteomes" id="UP000279422">
    <property type="component" value="Unassembled WGS sequence"/>
</dbReference>
<evidence type="ECO:0000313" key="3">
    <source>
        <dbReference type="Proteomes" id="UP000279422"/>
    </source>
</evidence>
<name>A0A497E1H4_UNCAE</name>
<evidence type="ECO:0000313" key="2">
    <source>
        <dbReference type="EMBL" id="RLE07184.1"/>
    </source>
</evidence>
<dbReference type="Pfam" id="PF13358">
    <property type="entry name" value="DDE_3"/>
    <property type="match status" value="1"/>
</dbReference>
<evidence type="ECO:0000259" key="1">
    <source>
        <dbReference type="Pfam" id="PF13358"/>
    </source>
</evidence>
<reference evidence="2 3" key="1">
    <citation type="submission" date="2018-06" db="EMBL/GenBank/DDBJ databases">
        <title>Extensive metabolic versatility and redundancy in microbially diverse, dynamic hydrothermal sediments.</title>
        <authorList>
            <person name="Dombrowski N."/>
            <person name="Teske A."/>
            <person name="Baker B.J."/>
        </authorList>
    </citation>
    <scope>NUCLEOTIDE SEQUENCE [LARGE SCALE GENOMIC DNA]</scope>
    <source>
        <strain evidence="2">B47_G16</strain>
    </source>
</reference>